<dbReference type="Pfam" id="PF12732">
    <property type="entry name" value="YtxH"/>
    <property type="match status" value="1"/>
</dbReference>
<proteinExistence type="predicted"/>
<keyword evidence="2" id="KW-0472">Membrane</keyword>
<organism evidence="3 4">
    <name type="scientific">Pedobacter cryoconitis</name>
    <dbReference type="NCBI Taxonomy" id="188932"/>
    <lineage>
        <taxon>Bacteria</taxon>
        <taxon>Pseudomonadati</taxon>
        <taxon>Bacteroidota</taxon>
        <taxon>Sphingobacteriia</taxon>
        <taxon>Sphingobacteriales</taxon>
        <taxon>Sphingobacteriaceae</taxon>
        <taxon>Pedobacter</taxon>
    </lineage>
</organism>
<dbReference type="EMBL" id="JACHCF010000001">
    <property type="protein sequence ID" value="MBB5619344.1"/>
    <property type="molecule type" value="Genomic_DNA"/>
</dbReference>
<feature type="region of interest" description="Disordered" evidence="1">
    <location>
        <begin position="77"/>
        <end position="119"/>
    </location>
</feature>
<evidence type="ECO:0000313" key="4">
    <source>
        <dbReference type="Proteomes" id="UP000537718"/>
    </source>
</evidence>
<dbReference type="InterPro" id="IPR024623">
    <property type="entry name" value="YtxH"/>
</dbReference>
<accession>A0A7W9DI49</accession>
<evidence type="ECO:0000313" key="3">
    <source>
        <dbReference type="EMBL" id="MBB5619344.1"/>
    </source>
</evidence>
<protein>
    <submittedName>
        <fullName evidence="3">Gas vesicle protein</fullName>
    </submittedName>
</protein>
<name>A0A7W9DI49_9SPHI</name>
<sequence length="119" mass="13402">MSYRKIIKSILHPHRDNSLNAFALVAGLAAGVALAVLFAPRSGRKSRKLLLEKLNLKPQQEDHHELKDQLLADLRETTRERADQLQGQKKKRKDPTQIKVPSAGTTAWKKKSETSKLAK</sequence>
<dbReference type="AlphaFoldDB" id="A0A7W9DI49"/>
<reference evidence="3 4" key="1">
    <citation type="submission" date="2020-08" db="EMBL/GenBank/DDBJ databases">
        <title>Genomic Encyclopedia of Type Strains, Phase IV (KMG-V): Genome sequencing to study the core and pangenomes of soil and plant-associated prokaryotes.</title>
        <authorList>
            <person name="Whitman W."/>
        </authorList>
    </citation>
    <scope>NUCLEOTIDE SEQUENCE [LARGE SCALE GENOMIC DNA]</scope>
    <source>
        <strain evidence="3 4">MP7CTX6</strain>
    </source>
</reference>
<dbReference type="Proteomes" id="UP000537718">
    <property type="component" value="Unassembled WGS sequence"/>
</dbReference>
<keyword evidence="2" id="KW-0812">Transmembrane</keyword>
<comment type="caution">
    <text evidence="3">The sequence shown here is derived from an EMBL/GenBank/DDBJ whole genome shotgun (WGS) entry which is preliminary data.</text>
</comment>
<evidence type="ECO:0000256" key="1">
    <source>
        <dbReference type="SAM" id="MobiDB-lite"/>
    </source>
</evidence>
<evidence type="ECO:0000256" key="2">
    <source>
        <dbReference type="SAM" id="Phobius"/>
    </source>
</evidence>
<feature type="compositionally biased region" description="Basic and acidic residues" evidence="1">
    <location>
        <begin position="110"/>
        <end position="119"/>
    </location>
</feature>
<keyword evidence="2" id="KW-1133">Transmembrane helix</keyword>
<dbReference type="RefSeq" id="WP_183865498.1">
    <property type="nucleotide sequence ID" value="NZ_JACHCF010000001.1"/>
</dbReference>
<feature type="transmembrane region" description="Helical" evidence="2">
    <location>
        <begin position="20"/>
        <end position="39"/>
    </location>
</feature>
<gene>
    <name evidence="3" type="ORF">HDE69_000380</name>
</gene>